<dbReference type="InterPro" id="IPR050358">
    <property type="entry name" value="RSE1/DDB1/CFT1"/>
</dbReference>
<dbReference type="InterPro" id="IPR004871">
    <property type="entry name" value="RSE1/DDB1/CPSF1_C"/>
</dbReference>
<comment type="subcellular location">
    <subcellularLocation>
        <location evidence="1">Nucleus</location>
    </subcellularLocation>
</comment>
<accession>A0A4U0Y7T8</accession>
<evidence type="ECO:0000313" key="8">
    <source>
        <dbReference type="Proteomes" id="UP000309340"/>
    </source>
</evidence>
<protein>
    <recommendedName>
        <fullName evidence="9">Cleavage/polyadenylation specificity factor A subunit C-terminal domain-containing protein</fullName>
    </recommendedName>
</protein>
<dbReference type="GO" id="GO:0003676">
    <property type="term" value="F:nucleic acid binding"/>
    <property type="evidence" value="ECO:0007669"/>
    <property type="project" value="InterPro"/>
</dbReference>
<evidence type="ECO:0000256" key="3">
    <source>
        <dbReference type="SAM" id="MobiDB-lite"/>
    </source>
</evidence>
<evidence type="ECO:0000256" key="2">
    <source>
        <dbReference type="ARBA" id="ARBA00023242"/>
    </source>
</evidence>
<sequence>MQCYTELLPPTAVTHAVALPFLGPTANNLAVAKSSLLQIFDIANLPDTTSTRLSLIAEYPLAGTPTALRSLALPTTPTGGHALLLAFKDAKLSLIEWDPANYRISTISIHYYEGENVILPPFGPSLKDCQSVLTVDPSSRCAALKFGARHLAILPFRGWGDELVEDGDGGEEEAGAMETSEPATLKRTATIDHGMEEGELTPYKSSFVLPMTTLDPTLTHPVHLAFLHEYREPTFGILSASLQPSLSLLEERKDCLTYSVFTLDLSQRASTNLISVPKLPSDLWKVVPLALPVGGALLVGTNELVHVDQNGKTSAVGVNEFARKASGFSMADQSGLNMRLEDCEIKGLDSETGDLLIVLNDGSLAVLSFKLLGRNVGGLTVTRVSAEHGGSVNASAPSCLTALQDQHLFIGSEDGNSSLLHWQKDTTASLSRKRSHAQMLDQQPAPAPEDDDEAAEDMDEDDLYAPTADSVKRTASVSQLAAIEAGSTYRFELRDELRSLGPINDFCLGKSPKAGDGKLELVAGVGRGRASRLAFLHREIIPNEIRARDSADVRDAWSVRVRSKDSTEPPDASTAAHDDLIFIYNGETTGPHKRTNDTLVEITDTDFESDGPPPLAISTLANDTIIVQARRHELRTYDSELGLSQIIPMSDEETDAELSVVATSFADPYMMVLRDDSSVAILKVDRQGEVEPLDLQGSAVGEGRWLSGCLYSSNHLSHQLVVSDGGAAVWLLNGDGGLQIFALPGLEQVYAAPTLPFLPPVLQSDAPQRRGGKVPLTELLVADLGTEEVKRPYMIVRTSLDDLTIYEPFNYHAGAAGPASAVGDGGFEHLGFRKVPSTYVPKYDEGLDGSDSNDGGRPAPLRAVSVGGRSMVLIPGRAPSLIVREAVSQPKVLGLRTASKARAFVPLPHTVPAALEQDGGDFALVDAEGKLREFRIPADGNTGYETGWSVHTMRLSLPAEDGERVLEVRYVAFHEARGVYVVAVCSGVDFVLPEEEEEGGGRGGGEDITLRPQIPQYSLHLLSATTHEIIQSVSMPYAETITSMKVLPLEVSEHTHEQRSMIVVGTATVRGEDLPAKGALTVLDIIDVVPDPDRPESGIKMKAVSREETKGAITALEAFGNCGLVGTAQGQKIMLRGLKEDGSCLPVAFLDAQTYITTLRTFGRSGLWLAGDAWKGLWFGGFIEEPYKLNVLGKSRTQMEVMAAEFLPFDGQLFVVVVDAEMDLHVLQYDPEDAKTLSGQRLLHRGTFHLGDFPTPGGGMMVLPSLLAPVTEQTVVTNGDANGHASEDGDKAAAAVPDEPQRLFQVLTTFQSGAIGLLTPLDETTYRRLSGLQAQLTSLLEHAAGLNPRAFRAAVGSEGRGGVVDGGLVQRVGELGAARRAEVLGRAGADGWSLRSDLEIVGGGGLGYL</sequence>
<dbReference type="Pfam" id="PF10433">
    <property type="entry name" value="Beta-prop_RSE1_1st"/>
    <property type="match status" value="1"/>
</dbReference>
<dbReference type="Pfam" id="PF23726">
    <property type="entry name" value="Beta-prop_RSE1_2nd"/>
    <property type="match status" value="1"/>
</dbReference>
<proteinExistence type="predicted"/>
<evidence type="ECO:0000259" key="4">
    <source>
        <dbReference type="Pfam" id="PF03178"/>
    </source>
</evidence>
<dbReference type="InterPro" id="IPR058543">
    <property type="entry name" value="Beta-prop_RSE1/DDB1/CPSF1_2nd"/>
</dbReference>
<evidence type="ECO:0008006" key="9">
    <source>
        <dbReference type="Google" id="ProtNLM"/>
    </source>
</evidence>
<name>A0A4U0Y7T8_9PEZI</name>
<evidence type="ECO:0000259" key="5">
    <source>
        <dbReference type="Pfam" id="PF10433"/>
    </source>
</evidence>
<dbReference type="EMBL" id="NAJQ01000003">
    <property type="protein sequence ID" value="TKA83765.1"/>
    <property type="molecule type" value="Genomic_DNA"/>
</dbReference>
<dbReference type="STRING" id="329884.A0A4U0Y7T8"/>
<evidence type="ECO:0000313" key="7">
    <source>
        <dbReference type="EMBL" id="TKA83765.1"/>
    </source>
</evidence>
<gene>
    <name evidence="7" type="ORF">B0A55_00009</name>
</gene>
<reference evidence="7 8" key="1">
    <citation type="submission" date="2017-03" db="EMBL/GenBank/DDBJ databases">
        <title>Genomes of endolithic fungi from Antarctica.</title>
        <authorList>
            <person name="Coleine C."/>
            <person name="Masonjones S."/>
            <person name="Stajich J.E."/>
        </authorList>
    </citation>
    <scope>NUCLEOTIDE SEQUENCE [LARGE SCALE GENOMIC DNA]</scope>
    <source>
        <strain evidence="7 8">CCFEE 5184</strain>
    </source>
</reference>
<dbReference type="Gene3D" id="2.130.10.10">
    <property type="entry name" value="YVTN repeat-like/Quinoprotein amine dehydrogenase"/>
    <property type="match status" value="3"/>
</dbReference>
<organism evidence="7 8">
    <name type="scientific">Friedmanniomyces simplex</name>
    <dbReference type="NCBI Taxonomy" id="329884"/>
    <lineage>
        <taxon>Eukaryota</taxon>
        <taxon>Fungi</taxon>
        <taxon>Dikarya</taxon>
        <taxon>Ascomycota</taxon>
        <taxon>Pezizomycotina</taxon>
        <taxon>Dothideomycetes</taxon>
        <taxon>Dothideomycetidae</taxon>
        <taxon>Mycosphaerellales</taxon>
        <taxon>Teratosphaeriaceae</taxon>
        <taxon>Friedmanniomyces</taxon>
    </lineage>
</organism>
<dbReference type="OrthoDB" id="6109at2759"/>
<comment type="caution">
    <text evidence="7">The sequence shown here is derived from an EMBL/GenBank/DDBJ whole genome shotgun (WGS) entry which is preliminary data.</text>
</comment>
<evidence type="ECO:0000259" key="6">
    <source>
        <dbReference type="Pfam" id="PF23726"/>
    </source>
</evidence>
<feature type="domain" description="RSE1/DDB1/CPSF1 C-terminal" evidence="4">
    <location>
        <begin position="1017"/>
        <end position="1372"/>
    </location>
</feature>
<dbReference type="PANTHER" id="PTHR10644">
    <property type="entry name" value="DNA REPAIR/RNA PROCESSING CPSF FAMILY"/>
    <property type="match status" value="1"/>
</dbReference>
<keyword evidence="2" id="KW-0539">Nucleus</keyword>
<dbReference type="InterPro" id="IPR015943">
    <property type="entry name" value="WD40/YVTN_repeat-like_dom_sf"/>
</dbReference>
<feature type="domain" description="RSE1/DDB1/CPSF1 second beta-propeller" evidence="6">
    <location>
        <begin position="551"/>
        <end position="906"/>
    </location>
</feature>
<dbReference type="Proteomes" id="UP000309340">
    <property type="component" value="Unassembled WGS sequence"/>
</dbReference>
<dbReference type="GO" id="GO:0005634">
    <property type="term" value="C:nucleus"/>
    <property type="evidence" value="ECO:0007669"/>
    <property type="project" value="UniProtKB-SubCell"/>
</dbReference>
<dbReference type="InterPro" id="IPR018846">
    <property type="entry name" value="Beta-prop_RSE1/DDB1/CPSF1_1st"/>
</dbReference>
<feature type="compositionally biased region" description="Acidic residues" evidence="3">
    <location>
        <begin position="448"/>
        <end position="458"/>
    </location>
</feature>
<evidence type="ECO:0000256" key="1">
    <source>
        <dbReference type="ARBA" id="ARBA00004123"/>
    </source>
</evidence>
<feature type="region of interest" description="Disordered" evidence="3">
    <location>
        <begin position="431"/>
        <end position="458"/>
    </location>
</feature>
<dbReference type="Pfam" id="PF03178">
    <property type="entry name" value="CPSF_A"/>
    <property type="match status" value="1"/>
</dbReference>
<feature type="domain" description="RSE1/DDB1/CPSF1 first beta-propeller" evidence="5">
    <location>
        <begin position="12"/>
        <end position="440"/>
    </location>
</feature>
<keyword evidence="8" id="KW-1185">Reference proteome</keyword>